<evidence type="ECO:0000313" key="4">
    <source>
        <dbReference type="EMBL" id="MBB6429048.1"/>
    </source>
</evidence>
<dbReference type="InterPro" id="IPR045853">
    <property type="entry name" value="Pep_chain_release_fac_I_sf"/>
</dbReference>
<reference evidence="4 5" key="1">
    <citation type="submission" date="2020-08" db="EMBL/GenBank/DDBJ databases">
        <title>Genomic Encyclopedia of Type Strains, Phase IV (KMG-IV): sequencing the most valuable type-strain genomes for metagenomic binning, comparative biology and taxonomic classification.</title>
        <authorList>
            <person name="Goeker M."/>
        </authorList>
    </citation>
    <scope>NUCLEOTIDE SEQUENCE [LARGE SCALE GENOMIC DNA]</scope>
    <source>
        <strain evidence="4 5">DSM 103725</strain>
    </source>
</reference>
<dbReference type="PANTHER" id="PTHR47814:SF1">
    <property type="entry name" value="PEPTIDYL-TRNA HYDROLASE ARFB"/>
    <property type="match status" value="1"/>
</dbReference>
<evidence type="ECO:0000313" key="5">
    <source>
        <dbReference type="Proteomes" id="UP000541810"/>
    </source>
</evidence>
<dbReference type="PANTHER" id="PTHR47814">
    <property type="entry name" value="PEPTIDYL-TRNA HYDROLASE ARFB"/>
    <property type="match status" value="1"/>
</dbReference>
<keyword evidence="5" id="KW-1185">Reference proteome</keyword>
<dbReference type="GO" id="GO:0043022">
    <property type="term" value="F:ribosome binding"/>
    <property type="evidence" value="ECO:0007669"/>
    <property type="project" value="TreeGrafter"/>
</dbReference>
<proteinExistence type="inferred from homology"/>
<gene>
    <name evidence="4" type="ORF">HNQ40_000854</name>
</gene>
<dbReference type="EMBL" id="JACHGY010000001">
    <property type="protein sequence ID" value="MBB6429048.1"/>
    <property type="molecule type" value="Genomic_DNA"/>
</dbReference>
<organism evidence="4 5">
    <name type="scientific">Algisphaera agarilytica</name>
    <dbReference type="NCBI Taxonomy" id="1385975"/>
    <lineage>
        <taxon>Bacteria</taxon>
        <taxon>Pseudomonadati</taxon>
        <taxon>Planctomycetota</taxon>
        <taxon>Phycisphaerae</taxon>
        <taxon>Phycisphaerales</taxon>
        <taxon>Phycisphaeraceae</taxon>
        <taxon>Algisphaera</taxon>
    </lineage>
</organism>
<dbReference type="Pfam" id="PF00472">
    <property type="entry name" value="RF-1"/>
    <property type="match status" value="1"/>
</dbReference>
<feature type="compositionally biased region" description="Basic residues" evidence="2">
    <location>
        <begin position="132"/>
        <end position="144"/>
    </location>
</feature>
<dbReference type="Proteomes" id="UP000541810">
    <property type="component" value="Unassembled WGS sequence"/>
</dbReference>
<comment type="similarity">
    <text evidence="1">Belongs to the prokaryotic/mitochondrial release factor family.</text>
</comment>
<dbReference type="Gene3D" id="3.30.160.20">
    <property type="match status" value="1"/>
</dbReference>
<evidence type="ECO:0000259" key="3">
    <source>
        <dbReference type="Pfam" id="PF00472"/>
    </source>
</evidence>
<dbReference type="NCBIfam" id="NF006718">
    <property type="entry name" value="PRK09256.1"/>
    <property type="match status" value="1"/>
</dbReference>
<dbReference type="InterPro" id="IPR000352">
    <property type="entry name" value="Pep_chain_release_fac_I"/>
</dbReference>
<protein>
    <submittedName>
        <fullName evidence="4">Ribosome-associated protein</fullName>
    </submittedName>
</protein>
<dbReference type="GO" id="GO:0003747">
    <property type="term" value="F:translation release factor activity"/>
    <property type="evidence" value="ECO:0007669"/>
    <property type="project" value="InterPro"/>
</dbReference>
<name>A0A7X0LKK3_9BACT</name>
<feature type="region of interest" description="Disordered" evidence="2">
    <location>
        <begin position="112"/>
        <end position="150"/>
    </location>
</feature>
<sequence length="150" mass="16515">MPTIPDDDSRAPIAPGVWLDESAMSFTFSRGGGPGGQNVNKVNTHATLTLPLEALENAMPAWAFARLCDAAGRYLADKPPRLVIHASDSRSQLANRRSCVLKLRQLIVAAMNRPRIRRPTRPSAAAKQRRLDAKKHRSQIKSQRRAPDDG</sequence>
<dbReference type="GO" id="GO:0004045">
    <property type="term" value="F:peptidyl-tRNA hydrolase activity"/>
    <property type="evidence" value="ECO:0007669"/>
    <property type="project" value="TreeGrafter"/>
</dbReference>
<comment type="caution">
    <text evidence="4">The sequence shown here is derived from an EMBL/GenBank/DDBJ whole genome shotgun (WGS) entry which is preliminary data.</text>
</comment>
<evidence type="ECO:0000256" key="2">
    <source>
        <dbReference type="SAM" id="MobiDB-lite"/>
    </source>
</evidence>
<dbReference type="RefSeq" id="WP_184676648.1">
    <property type="nucleotide sequence ID" value="NZ_JACHGY010000001.1"/>
</dbReference>
<dbReference type="SUPFAM" id="SSF75620">
    <property type="entry name" value="Release factor"/>
    <property type="match status" value="1"/>
</dbReference>
<dbReference type="GO" id="GO:0072344">
    <property type="term" value="P:rescue of stalled ribosome"/>
    <property type="evidence" value="ECO:0007669"/>
    <property type="project" value="TreeGrafter"/>
</dbReference>
<accession>A0A7X0LKK3</accession>
<evidence type="ECO:0000256" key="1">
    <source>
        <dbReference type="ARBA" id="ARBA00010835"/>
    </source>
</evidence>
<feature type="domain" description="Prokaryotic-type class I peptide chain release factors" evidence="3">
    <location>
        <begin position="19"/>
        <end position="144"/>
    </location>
</feature>
<dbReference type="AlphaFoldDB" id="A0A7X0LKK3"/>